<dbReference type="InParanoid" id="Q22EI1"/>
<evidence type="ECO:0000313" key="4">
    <source>
        <dbReference type="Proteomes" id="UP000009168"/>
    </source>
</evidence>
<reference evidence="4" key="1">
    <citation type="journal article" date="2006" name="PLoS Biol.">
        <title>Macronuclear genome sequence of the ciliate Tetrahymena thermophila, a model eukaryote.</title>
        <authorList>
            <person name="Eisen J.A."/>
            <person name="Coyne R.S."/>
            <person name="Wu M."/>
            <person name="Wu D."/>
            <person name="Thiagarajan M."/>
            <person name="Wortman J.R."/>
            <person name="Badger J.H."/>
            <person name="Ren Q."/>
            <person name="Amedeo P."/>
            <person name="Jones K.M."/>
            <person name="Tallon L.J."/>
            <person name="Delcher A.L."/>
            <person name="Salzberg S.L."/>
            <person name="Silva J.C."/>
            <person name="Haas B.J."/>
            <person name="Majoros W.H."/>
            <person name="Farzad M."/>
            <person name="Carlton J.M."/>
            <person name="Smith R.K. Jr."/>
            <person name="Garg J."/>
            <person name="Pearlman R.E."/>
            <person name="Karrer K.M."/>
            <person name="Sun L."/>
            <person name="Manning G."/>
            <person name="Elde N.C."/>
            <person name="Turkewitz A.P."/>
            <person name="Asai D.J."/>
            <person name="Wilkes D.E."/>
            <person name="Wang Y."/>
            <person name="Cai H."/>
            <person name="Collins K."/>
            <person name="Stewart B.A."/>
            <person name="Lee S.R."/>
            <person name="Wilamowska K."/>
            <person name="Weinberg Z."/>
            <person name="Ruzzo W.L."/>
            <person name="Wloga D."/>
            <person name="Gaertig J."/>
            <person name="Frankel J."/>
            <person name="Tsao C.-C."/>
            <person name="Gorovsky M.A."/>
            <person name="Keeling P.J."/>
            <person name="Waller R.F."/>
            <person name="Patron N.J."/>
            <person name="Cherry J.M."/>
            <person name="Stover N.A."/>
            <person name="Krieger C.J."/>
            <person name="del Toro C."/>
            <person name="Ryder H.F."/>
            <person name="Williamson S.C."/>
            <person name="Barbeau R.A."/>
            <person name="Hamilton E.P."/>
            <person name="Orias E."/>
        </authorList>
    </citation>
    <scope>NUCLEOTIDE SEQUENCE [LARGE SCALE GENOMIC DNA]</scope>
    <source>
        <strain evidence="4">SB210</strain>
    </source>
</reference>
<feature type="compositionally biased region" description="Polar residues" evidence="1">
    <location>
        <begin position="36"/>
        <end position="59"/>
    </location>
</feature>
<gene>
    <name evidence="3" type="ORF">TTHERM_00826870</name>
</gene>
<dbReference type="HOGENOM" id="CLU_1263816_0_0_1"/>
<organism evidence="3 4">
    <name type="scientific">Tetrahymena thermophila (strain SB210)</name>
    <dbReference type="NCBI Taxonomy" id="312017"/>
    <lineage>
        <taxon>Eukaryota</taxon>
        <taxon>Sar</taxon>
        <taxon>Alveolata</taxon>
        <taxon>Ciliophora</taxon>
        <taxon>Intramacronucleata</taxon>
        <taxon>Oligohymenophorea</taxon>
        <taxon>Hymenostomatida</taxon>
        <taxon>Tetrahymenina</taxon>
        <taxon>Tetrahymenidae</taxon>
        <taxon>Tetrahymena</taxon>
    </lineage>
</organism>
<protein>
    <submittedName>
        <fullName evidence="3">SelT/selW/selH selenoprotein domain protein</fullName>
    </submittedName>
</protein>
<dbReference type="EMBL" id="GG662692">
    <property type="protein sequence ID" value="EAR83671.1"/>
    <property type="molecule type" value="Genomic_DNA"/>
</dbReference>
<feature type="transmembrane region" description="Helical" evidence="2">
    <location>
        <begin position="167"/>
        <end position="183"/>
    </location>
</feature>
<evidence type="ECO:0000256" key="2">
    <source>
        <dbReference type="SAM" id="Phobius"/>
    </source>
</evidence>
<dbReference type="OrthoDB" id="312145at2759"/>
<dbReference type="GO" id="GO:0005789">
    <property type="term" value="C:endoplasmic reticulum membrane"/>
    <property type="evidence" value="ECO:0007669"/>
    <property type="project" value="TreeGrafter"/>
</dbReference>
<dbReference type="eggNOG" id="ENOG502R2M1">
    <property type="taxonomic scope" value="Eukaryota"/>
</dbReference>
<feature type="region of interest" description="Disordered" evidence="1">
    <location>
        <begin position="36"/>
        <end position="75"/>
    </location>
</feature>
<keyword evidence="4" id="KW-1185">Reference proteome</keyword>
<dbReference type="GO" id="GO:0045454">
    <property type="term" value="P:cell redox homeostasis"/>
    <property type="evidence" value="ECO:0007669"/>
    <property type="project" value="TreeGrafter"/>
</dbReference>
<evidence type="ECO:0000256" key="1">
    <source>
        <dbReference type="SAM" id="MobiDB-lite"/>
    </source>
</evidence>
<keyword evidence="2" id="KW-0812">Transmembrane</keyword>
<feature type="transmembrane region" description="Helical" evidence="2">
    <location>
        <begin position="128"/>
        <end position="147"/>
    </location>
</feature>
<dbReference type="RefSeq" id="XP_001031334.1">
    <property type="nucleotide sequence ID" value="XM_001031334.3"/>
</dbReference>
<feature type="transmembrane region" description="Helical" evidence="2">
    <location>
        <begin position="9"/>
        <end position="29"/>
    </location>
</feature>
<evidence type="ECO:0000313" key="3">
    <source>
        <dbReference type="EMBL" id="EAR83671.1"/>
    </source>
</evidence>
<dbReference type="PANTHER" id="PTHR13544:SF0">
    <property type="entry name" value="THIOREDOXIN REDUCTASE-LIKE SELENOPROTEIN T"/>
    <property type="match status" value="1"/>
</dbReference>
<dbReference type="OMA" id="SWWSHLQ"/>
<proteinExistence type="predicted"/>
<dbReference type="InterPro" id="IPR019389">
    <property type="entry name" value="Selenoprotein_T"/>
</dbReference>
<keyword evidence="2" id="KW-1133">Transmembrane helix</keyword>
<dbReference type="Proteomes" id="UP000009168">
    <property type="component" value="Unassembled WGS sequence"/>
</dbReference>
<dbReference type="STRING" id="312017.Q22EI1"/>
<accession>Q22EI1</accession>
<dbReference type="GeneID" id="7843474"/>
<sequence length="219" mass="24492">MSKSIVDSIVLKVFIGLLILDAVTVVYLTPKTQTLTAPNEQPKTTANEQGQETKTQAETNFDESGTDDDSFRGSKSDQVTGTLVIQHCSSHQAALDNIKTYIQGAYPDIVFESSIYPLPPVQAILSKFLQYVHWIMLALNLFGDKIFGYLQMPYPSWYLFMKEKKMMVLLVVLGGSMLLGNIVNKTDAFEVYLNGDLIYSKFQTGNIITTDQLDTILTR</sequence>
<name>Q22EI1_TETTS</name>
<dbReference type="PANTHER" id="PTHR13544">
    <property type="entry name" value="SELENOPROTEIN T"/>
    <property type="match status" value="1"/>
</dbReference>
<dbReference type="GO" id="GO:0004791">
    <property type="term" value="F:thioredoxin-disulfide reductase (NADPH) activity"/>
    <property type="evidence" value="ECO:0007669"/>
    <property type="project" value="TreeGrafter"/>
</dbReference>
<dbReference type="KEGG" id="tet:TTHERM_00826870"/>
<keyword evidence="2" id="KW-0472">Membrane</keyword>
<dbReference type="AlphaFoldDB" id="Q22EI1"/>